<comment type="caution">
    <text evidence="1">The sequence shown here is derived from an EMBL/GenBank/DDBJ whole genome shotgun (WGS) entry which is preliminary data.</text>
</comment>
<evidence type="ECO:0000313" key="1">
    <source>
        <dbReference type="EMBL" id="PNH08576.1"/>
    </source>
</evidence>
<dbReference type="Gene3D" id="3.40.50.300">
    <property type="entry name" value="P-loop containing nucleotide triphosphate hydrolases"/>
    <property type="match status" value="1"/>
</dbReference>
<evidence type="ECO:0000313" key="2">
    <source>
        <dbReference type="Proteomes" id="UP000236333"/>
    </source>
</evidence>
<protein>
    <submittedName>
        <fullName evidence="1">Uncharacterized protein</fullName>
    </submittedName>
</protein>
<name>A0A2J8A7R6_9CHLO</name>
<proteinExistence type="predicted"/>
<reference evidence="1 2" key="1">
    <citation type="journal article" date="2017" name="Mol. Biol. Evol.">
        <title>The 4-celled Tetrabaena socialis nuclear genome reveals the essential components for genetic control of cell number at the origin of multicellularity in the volvocine lineage.</title>
        <authorList>
            <person name="Featherston J."/>
            <person name="Arakaki Y."/>
            <person name="Hanschen E.R."/>
            <person name="Ferris P.J."/>
            <person name="Michod R.E."/>
            <person name="Olson B.J.S.C."/>
            <person name="Nozaki H."/>
            <person name="Durand P.M."/>
        </authorList>
    </citation>
    <scope>NUCLEOTIDE SEQUENCE [LARGE SCALE GENOMIC DNA]</scope>
    <source>
        <strain evidence="1 2">NIES-571</strain>
    </source>
</reference>
<sequence>MQLRTCRALTVPARSVVRKAQPVTGDCKAPKSAFFGRAKEKKLLREYLNEKPTKLLVLMGPASSGKSALIKNLLEELQVDKVPISYVNTRYGIQ</sequence>
<gene>
    <name evidence="1" type="ORF">TSOC_004834</name>
</gene>
<dbReference type="SUPFAM" id="SSF52540">
    <property type="entry name" value="P-loop containing nucleoside triphosphate hydrolases"/>
    <property type="match status" value="1"/>
</dbReference>
<keyword evidence="2" id="KW-1185">Reference proteome</keyword>
<accession>A0A2J8A7R6</accession>
<dbReference type="EMBL" id="PGGS01000123">
    <property type="protein sequence ID" value="PNH08576.1"/>
    <property type="molecule type" value="Genomic_DNA"/>
</dbReference>
<dbReference type="Proteomes" id="UP000236333">
    <property type="component" value="Unassembled WGS sequence"/>
</dbReference>
<organism evidence="1 2">
    <name type="scientific">Tetrabaena socialis</name>
    <dbReference type="NCBI Taxonomy" id="47790"/>
    <lineage>
        <taxon>Eukaryota</taxon>
        <taxon>Viridiplantae</taxon>
        <taxon>Chlorophyta</taxon>
        <taxon>core chlorophytes</taxon>
        <taxon>Chlorophyceae</taxon>
        <taxon>CS clade</taxon>
        <taxon>Chlamydomonadales</taxon>
        <taxon>Tetrabaenaceae</taxon>
        <taxon>Tetrabaena</taxon>
    </lineage>
</organism>
<dbReference type="AlphaFoldDB" id="A0A2J8A7R6"/>
<dbReference type="OrthoDB" id="2150628at2759"/>
<dbReference type="InterPro" id="IPR027417">
    <property type="entry name" value="P-loop_NTPase"/>
</dbReference>